<gene>
    <name evidence="6" type="primary">pknD_7</name>
    <name evidence="6" type="ORF">Hsar01_01992</name>
</gene>
<keyword evidence="3 6" id="KW-0418">Kinase</keyword>
<comment type="caution">
    <text evidence="6">The sequence shown here is derived from an EMBL/GenBank/DDBJ whole genome shotgun (WGS) entry which is preliminary data.</text>
</comment>
<dbReference type="Gene3D" id="1.10.510.10">
    <property type="entry name" value="Transferase(Phosphotransferase) domain 1"/>
    <property type="match status" value="1"/>
</dbReference>
<evidence type="ECO:0000256" key="1">
    <source>
        <dbReference type="ARBA" id="ARBA00022679"/>
    </source>
</evidence>
<sequence length="311" mass="35149">MPLNDSDDLRDLVTSMFPGPQLVIEGPAKASGQRVVYFCHFEGEADQEPIDPRLPDAVGWGPVVVKVSESGSPNAMAYLRKEVEILGAINSDAYPTLYYDKVYRHDPRDGSSLDRFLFITIEQRVDAQPLSALMDSYRDPSDVRHFLLNAIKALRIMWEHPARLIHRDLKPDNILIREDGSVVIIDLGIVREEGVDGLTNSFVPYGPCSILYASPEQAMNQKRKISYRSDCFSLGIIAYELTAGRNPFGAVGDHFGEVIDRICNHRQDPLREVTGSDVMYSELIDRMLSKQPFQRHRRIADLVSDLERLFV</sequence>
<evidence type="ECO:0000256" key="3">
    <source>
        <dbReference type="ARBA" id="ARBA00022777"/>
    </source>
</evidence>
<dbReference type="EMBL" id="BAABRI010000009">
    <property type="protein sequence ID" value="GAA5482768.1"/>
    <property type="molecule type" value="Genomic_DNA"/>
</dbReference>
<feature type="domain" description="Protein kinase" evidence="5">
    <location>
        <begin position="1"/>
        <end position="311"/>
    </location>
</feature>
<dbReference type="PANTHER" id="PTHR43289">
    <property type="entry name" value="MITOGEN-ACTIVATED PROTEIN KINASE KINASE KINASE 20-RELATED"/>
    <property type="match status" value="1"/>
</dbReference>
<accession>A0ABP9UMF2</accession>
<dbReference type="PROSITE" id="PS50011">
    <property type="entry name" value="PROTEIN_KINASE_DOM"/>
    <property type="match status" value="1"/>
</dbReference>
<name>A0ABP9UMF2_9BACT</name>
<dbReference type="SMART" id="SM00220">
    <property type="entry name" value="S_TKc"/>
    <property type="match status" value="1"/>
</dbReference>
<evidence type="ECO:0000256" key="4">
    <source>
        <dbReference type="ARBA" id="ARBA00022840"/>
    </source>
</evidence>
<keyword evidence="4" id="KW-0067">ATP-binding</keyword>
<dbReference type="InterPro" id="IPR000719">
    <property type="entry name" value="Prot_kinase_dom"/>
</dbReference>
<dbReference type="PANTHER" id="PTHR43289:SF6">
    <property type="entry name" value="SERINE_THREONINE-PROTEIN KINASE NEKL-3"/>
    <property type="match status" value="1"/>
</dbReference>
<keyword evidence="2" id="KW-0547">Nucleotide-binding</keyword>
<keyword evidence="7" id="KW-1185">Reference proteome</keyword>
<organism evidence="6 7">
    <name type="scientific">Haloferula sargassicola</name>
    <dbReference type="NCBI Taxonomy" id="490096"/>
    <lineage>
        <taxon>Bacteria</taxon>
        <taxon>Pseudomonadati</taxon>
        <taxon>Verrucomicrobiota</taxon>
        <taxon>Verrucomicrobiia</taxon>
        <taxon>Verrucomicrobiales</taxon>
        <taxon>Verrucomicrobiaceae</taxon>
        <taxon>Haloferula</taxon>
    </lineage>
</organism>
<protein>
    <submittedName>
        <fullName evidence="6">Serine/threonine-protein kinase PknD</fullName>
    </submittedName>
</protein>
<dbReference type="Proteomes" id="UP001476282">
    <property type="component" value="Unassembled WGS sequence"/>
</dbReference>
<evidence type="ECO:0000256" key="2">
    <source>
        <dbReference type="ARBA" id="ARBA00022741"/>
    </source>
</evidence>
<dbReference type="InterPro" id="IPR008271">
    <property type="entry name" value="Ser/Thr_kinase_AS"/>
</dbReference>
<evidence type="ECO:0000313" key="6">
    <source>
        <dbReference type="EMBL" id="GAA5482768.1"/>
    </source>
</evidence>
<dbReference type="PROSITE" id="PS00108">
    <property type="entry name" value="PROTEIN_KINASE_ST"/>
    <property type="match status" value="1"/>
</dbReference>
<reference evidence="6 7" key="1">
    <citation type="submission" date="2024-02" db="EMBL/GenBank/DDBJ databases">
        <title>Haloferula sargassicola NBRC 104335.</title>
        <authorList>
            <person name="Ichikawa N."/>
            <person name="Katano-Makiyama Y."/>
            <person name="Hidaka K."/>
        </authorList>
    </citation>
    <scope>NUCLEOTIDE SEQUENCE [LARGE SCALE GENOMIC DNA]</scope>
    <source>
        <strain evidence="6 7">NBRC 104335</strain>
    </source>
</reference>
<evidence type="ECO:0000259" key="5">
    <source>
        <dbReference type="PROSITE" id="PS50011"/>
    </source>
</evidence>
<dbReference type="RefSeq" id="WP_353566896.1">
    <property type="nucleotide sequence ID" value="NZ_BAABRI010000009.1"/>
</dbReference>
<dbReference type="GO" id="GO:0016301">
    <property type="term" value="F:kinase activity"/>
    <property type="evidence" value="ECO:0007669"/>
    <property type="project" value="UniProtKB-KW"/>
</dbReference>
<proteinExistence type="predicted"/>
<keyword evidence="1" id="KW-0808">Transferase</keyword>
<dbReference type="InterPro" id="IPR011009">
    <property type="entry name" value="Kinase-like_dom_sf"/>
</dbReference>
<evidence type="ECO:0000313" key="7">
    <source>
        <dbReference type="Proteomes" id="UP001476282"/>
    </source>
</evidence>
<dbReference type="SUPFAM" id="SSF56112">
    <property type="entry name" value="Protein kinase-like (PK-like)"/>
    <property type="match status" value="1"/>
</dbReference>
<dbReference type="Pfam" id="PF00069">
    <property type="entry name" value="Pkinase"/>
    <property type="match status" value="1"/>
</dbReference>